<name>A0ABV9CN55_9ACTN</name>
<dbReference type="RefSeq" id="WP_380845950.1">
    <property type="nucleotide sequence ID" value="NZ_JBHSFP010000025.1"/>
</dbReference>
<sequence>MSNPDQTLAAIDDVLAGWEAGPDAMVWTAGPPEAEDPAGPDAAGPRPAPGPPGTAAPAVRAPRPVAVMLTTGFAVWARSPAVRRMVAYAQSLEDEAVAETCGRRGGERGLRPCLCLCGTRHGERGDICEGEAVGTHPHESLTTGLIEVPMCRPCLSADRSAPP</sequence>
<evidence type="ECO:0008006" key="4">
    <source>
        <dbReference type="Google" id="ProtNLM"/>
    </source>
</evidence>
<accession>A0ABV9CN55</accession>
<dbReference type="Proteomes" id="UP001596004">
    <property type="component" value="Unassembled WGS sequence"/>
</dbReference>
<evidence type="ECO:0000256" key="1">
    <source>
        <dbReference type="SAM" id="MobiDB-lite"/>
    </source>
</evidence>
<gene>
    <name evidence="2" type="ORF">ACFO60_28570</name>
</gene>
<protein>
    <recommendedName>
        <fullName evidence="4">DUF222 domain-containing protein</fullName>
    </recommendedName>
</protein>
<reference evidence="3" key="1">
    <citation type="journal article" date="2019" name="Int. J. Syst. Evol. Microbiol.">
        <title>The Global Catalogue of Microorganisms (GCM) 10K type strain sequencing project: providing services to taxonomists for standard genome sequencing and annotation.</title>
        <authorList>
            <consortium name="The Broad Institute Genomics Platform"/>
            <consortium name="The Broad Institute Genome Sequencing Center for Infectious Disease"/>
            <person name="Wu L."/>
            <person name="Ma J."/>
        </authorList>
    </citation>
    <scope>NUCLEOTIDE SEQUENCE [LARGE SCALE GENOMIC DNA]</scope>
    <source>
        <strain evidence="3">CGMCC 4.7132</strain>
    </source>
</reference>
<dbReference type="EMBL" id="JBHSFP010000025">
    <property type="protein sequence ID" value="MFC4534731.1"/>
    <property type="molecule type" value="Genomic_DNA"/>
</dbReference>
<proteinExistence type="predicted"/>
<evidence type="ECO:0000313" key="2">
    <source>
        <dbReference type="EMBL" id="MFC4534731.1"/>
    </source>
</evidence>
<keyword evidence="3" id="KW-1185">Reference proteome</keyword>
<organism evidence="2 3">
    <name type="scientific">Sphaerisporangium dianthi</name>
    <dbReference type="NCBI Taxonomy" id="1436120"/>
    <lineage>
        <taxon>Bacteria</taxon>
        <taxon>Bacillati</taxon>
        <taxon>Actinomycetota</taxon>
        <taxon>Actinomycetes</taxon>
        <taxon>Streptosporangiales</taxon>
        <taxon>Streptosporangiaceae</taxon>
        <taxon>Sphaerisporangium</taxon>
    </lineage>
</organism>
<feature type="region of interest" description="Disordered" evidence="1">
    <location>
        <begin position="24"/>
        <end position="58"/>
    </location>
</feature>
<comment type="caution">
    <text evidence="2">The sequence shown here is derived from an EMBL/GenBank/DDBJ whole genome shotgun (WGS) entry which is preliminary data.</text>
</comment>
<evidence type="ECO:0000313" key="3">
    <source>
        <dbReference type="Proteomes" id="UP001596004"/>
    </source>
</evidence>